<reference evidence="1" key="1">
    <citation type="submission" date="2024-09" db="EMBL/GenBank/DDBJ databases">
        <title>Black Yeasts Isolated from many extreme environments.</title>
        <authorList>
            <person name="Coleine C."/>
            <person name="Stajich J.E."/>
            <person name="Selbmann L."/>
        </authorList>
    </citation>
    <scope>NUCLEOTIDE SEQUENCE</scope>
    <source>
        <strain evidence="1">CCFEE 5737</strain>
    </source>
</reference>
<sequence length="61" mass="7242">FCPIEDTNVFLTQVASNYDTRWRDFGIMWAFIAFNVAAAVGIYWWARMPKKPRKEKKEKKA</sequence>
<proteinExistence type="predicted"/>
<keyword evidence="2" id="KW-1185">Reference proteome</keyword>
<feature type="non-terminal residue" evidence="1">
    <location>
        <position position="1"/>
    </location>
</feature>
<evidence type="ECO:0000313" key="1">
    <source>
        <dbReference type="EMBL" id="KAK3061005.1"/>
    </source>
</evidence>
<dbReference type="EMBL" id="JAWDJW010008135">
    <property type="protein sequence ID" value="KAK3061005.1"/>
    <property type="molecule type" value="Genomic_DNA"/>
</dbReference>
<evidence type="ECO:0000313" key="2">
    <source>
        <dbReference type="Proteomes" id="UP001186974"/>
    </source>
</evidence>
<dbReference type="Proteomes" id="UP001186974">
    <property type="component" value="Unassembled WGS sequence"/>
</dbReference>
<name>A0ACC3D2S3_9PEZI</name>
<comment type="caution">
    <text evidence="1">The sequence shown here is derived from an EMBL/GenBank/DDBJ whole genome shotgun (WGS) entry which is preliminary data.</text>
</comment>
<organism evidence="1 2">
    <name type="scientific">Coniosporium uncinatum</name>
    <dbReference type="NCBI Taxonomy" id="93489"/>
    <lineage>
        <taxon>Eukaryota</taxon>
        <taxon>Fungi</taxon>
        <taxon>Dikarya</taxon>
        <taxon>Ascomycota</taxon>
        <taxon>Pezizomycotina</taxon>
        <taxon>Dothideomycetes</taxon>
        <taxon>Dothideomycetes incertae sedis</taxon>
        <taxon>Coniosporium</taxon>
    </lineage>
</organism>
<accession>A0ACC3D2S3</accession>
<gene>
    <name evidence="1" type="ORF">LTS18_007232</name>
</gene>
<protein>
    <submittedName>
        <fullName evidence="1">Uncharacterized protein</fullName>
    </submittedName>
</protein>